<reference evidence="2" key="1">
    <citation type="journal article" date="2015" name="ISME J.">
        <title>Draft Genome Sequence of Streptomyces incarnatus NRRL8089, which Produces the Nucleoside Antibiotic Sinefungin.</title>
        <authorList>
            <person name="Oshima K."/>
            <person name="Hattori M."/>
            <person name="Shimizu H."/>
            <person name="Fukuda K."/>
            <person name="Nemoto M."/>
            <person name="Inagaki K."/>
            <person name="Tamura T."/>
        </authorList>
    </citation>
    <scope>NUCLEOTIDE SEQUENCE</scope>
    <source>
        <strain evidence="2">FACHB-1277</strain>
    </source>
</reference>
<gene>
    <name evidence="2" type="ORF">H6F44_03970</name>
</gene>
<dbReference type="RefSeq" id="WP_190349654.1">
    <property type="nucleotide sequence ID" value="NZ_JACJPY010000007.1"/>
</dbReference>
<evidence type="ECO:0000313" key="3">
    <source>
        <dbReference type="Proteomes" id="UP000631421"/>
    </source>
</evidence>
<proteinExistence type="predicted"/>
<organism evidence="2 3">
    <name type="scientific">Pseudanabaena cinerea FACHB-1277</name>
    <dbReference type="NCBI Taxonomy" id="2949581"/>
    <lineage>
        <taxon>Bacteria</taxon>
        <taxon>Bacillati</taxon>
        <taxon>Cyanobacteriota</taxon>
        <taxon>Cyanophyceae</taxon>
        <taxon>Pseudanabaenales</taxon>
        <taxon>Pseudanabaenaceae</taxon>
        <taxon>Pseudanabaena</taxon>
        <taxon>Pseudanabaena cinerea</taxon>
    </lineage>
</organism>
<feature type="compositionally biased region" description="Polar residues" evidence="1">
    <location>
        <begin position="10"/>
        <end position="26"/>
    </location>
</feature>
<comment type="caution">
    <text evidence="2">The sequence shown here is derived from an EMBL/GenBank/DDBJ whole genome shotgun (WGS) entry which is preliminary data.</text>
</comment>
<dbReference type="AlphaFoldDB" id="A0A926Z6Z4"/>
<name>A0A926Z6Z4_9CYAN</name>
<sequence>MALKKGKTQELPQTTSSDDLQDNQSGSLRGFRETLKDVLEDITTLEVNTIVVSNISTDKFDARKFYEDILNSITYKIEDVLQDRYIELSQKAEALRKKGAAISSEEHSSYNSEVSDYEKLKSKFDKYKQDTLAISQARFEQEQKYYKDVQQQFSKLDFSKNINQTSNRLDPDAATTRFLRKLWEAEQTIIHNDRIYAQTRFQLDGDLSNRFIGDLFGFDNSKLTSEKAQLILKIHNQAVENAESQWSKLINTVVDLVTKLIPYRK</sequence>
<accession>A0A926Z6Z4</accession>
<reference evidence="2" key="2">
    <citation type="submission" date="2020-08" db="EMBL/GenBank/DDBJ databases">
        <authorList>
            <person name="Chen M."/>
            <person name="Teng W."/>
            <person name="Zhao L."/>
            <person name="Hu C."/>
            <person name="Zhou Y."/>
            <person name="Han B."/>
            <person name="Song L."/>
            <person name="Shu W."/>
        </authorList>
    </citation>
    <scope>NUCLEOTIDE SEQUENCE</scope>
    <source>
        <strain evidence="2">FACHB-1277</strain>
    </source>
</reference>
<evidence type="ECO:0000256" key="1">
    <source>
        <dbReference type="SAM" id="MobiDB-lite"/>
    </source>
</evidence>
<protein>
    <submittedName>
        <fullName evidence="2">Uncharacterized protein</fullName>
    </submittedName>
</protein>
<keyword evidence="3" id="KW-1185">Reference proteome</keyword>
<dbReference type="EMBL" id="JACJPY010000007">
    <property type="protein sequence ID" value="MBD2149284.1"/>
    <property type="molecule type" value="Genomic_DNA"/>
</dbReference>
<feature type="region of interest" description="Disordered" evidence="1">
    <location>
        <begin position="1"/>
        <end position="26"/>
    </location>
</feature>
<dbReference type="Proteomes" id="UP000631421">
    <property type="component" value="Unassembled WGS sequence"/>
</dbReference>
<evidence type="ECO:0000313" key="2">
    <source>
        <dbReference type="EMBL" id="MBD2149284.1"/>
    </source>
</evidence>